<dbReference type="EMBL" id="BSXT01001390">
    <property type="protein sequence ID" value="GMF41996.1"/>
    <property type="molecule type" value="Genomic_DNA"/>
</dbReference>
<feature type="compositionally biased region" description="Basic and acidic residues" evidence="1">
    <location>
        <begin position="1963"/>
        <end position="1990"/>
    </location>
</feature>
<feature type="domain" description="Cyclic nucleotide-binding" evidence="2">
    <location>
        <begin position="42"/>
        <end position="129"/>
    </location>
</feature>
<feature type="compositionally biased region" description="Polar residues" evidence="1">
    <location>
        <begin position="1157"/>
        <end position="1187"/>
    </location>
</feature>
<gene>
    <name evidence="3" type="ORF">Pfra01_001354700</name>
</gene>
<dbReference type="InterPro" id="IPR000595">
    <property type="entry name" value="cNMP-bd_dom"/>
</dbReference>
<evidence type="ECO:0000313" key="4">
    <source>
        <dbReference type="Proteomes" id="UP001165121"/>
    </source>
</evidence>
<reference evidence="3" key="1">
    <citation type="submission" date="2023-04" db="EMBL/GenBank/DDBJ databases">
        <title>Phytophthora fragariaefolia NBRC 109709.</title>
        <authorList>
            <person name="Ichikawa N."/>
            <person name="Sato H."/>
            <person name="Tonouchi N."/>
        </authorList>
    </citation>
    <scope>NUCLEOTIDE SEQUENCE</scope>
    <source>
        <strain evidence="3">NBRC 109709</strain>
    </source>
</reference>
<comment type="caution">
    <text evidence="3">The sequence shown here is derived from an EMBL/GenBank/DDBJ whole genome shotgun (WGS) entry which is preliminary data.</text>
</comment>
<feature type="region of interest" description="Disordered" evidence="1">
    <location>
        <begin position="1413"/>
        <end position="1444"/>
    </location>
</feature>
<accession>A0A9W6XLK5</accession>
<organism evidence="3 4">
    <name type="scientific">Phytophthora fragariaefolia</name>
    <dbReference type="NCBI Taxonomy" id="1490495"/>
    <lineage>
        <taxon>Eukaryota</taxon>
        <taxon>Sar</taxon>
        <taxon>Stramenopiles</taxon>
        <taxon>Oomycota</taxon>
        <taxon>Peronosporomycetes</taxon>
        <taxon>Peronosporales</taxon>
        <taxon>Peronosporaceae</taxon>
        <taxon>Phytophthora</taxon>
    </lineage>
</organism>
<proteinExistence type="predicted"/>
<feature type="region of interest" description="Disordered" evidence="1">
    <location>
        <begin position="604"/>
        <end position="632"/>
    </location>
</feature>
<feature type="compositionally biased region" description="Basic and acidic residues" evidence="1">
    <location>
        <begin position="608"/>
        <end position="621"/>
    </location>
</feature>
<dbReference type="PROSITE" id="PS50042">
    <property type="entry name" value="CNMP_BINDING_3"/>
    <property type="match status" value="1"/>
</dbReference>
<feature type="region of interest" description="Disordered" evidence="1">
    <location>
        <begin position="1156"/>
        <end position="1190"/>
    </location>
</feature>
<dbReference type="SUPFAM" id="SSF51206">
    <property type="entry name" value="cAMP-binding domain-like"/>
    <property type="match status" value="1"/>
</dbReference>
<sequence>MAPNLRFDVARLVAVETLFAIPLITVMEDAFKGFVSYALFLMKPVCIQRGESVCRCGSPGTETFFLVEGECDLLNSLTGVGRLIGENAVFEQYALMAQPDELYRTVSTATAITTKCILYSLTIHDFKTLEDVSPAVSTYFVSQLASVLVADDMVALLPHQVSNVQLALRRGQHFRAVAEHNHAKVKLRDLGKVAMANLYKRRSSEWSPDLLPKQLQMLAEKEQASGAASASAAVHAIANRDAAPSAPPLEPSVIDRATRAKVGEARLSLELQSRNAELSPREKLVALRRDNALCEIAPVDGRGDVLGYLAVSFDVQWAEDEDVASDGGEHEASRIQRLLEKGKALQQSMERAVTASSGRGLGVEEAGYGQRAEEENGMTGAVLSEPEPVGNSADVLSMRLLNSGEGRKGIAAQVHDGVDSGMLDKFDTLTLTVESLELTRDFVHHQLRQLRDSASISSRFSPIQVRVSHDHVAALLYENATKEDFPEVSICSVTTSLRRRQWQLNCSSAMPLSPPPFRPGVGGSNNVDVAISGKHNGLRRFHVIVRCENESDVRRNEKRGPNKLLHRPLRCFRLVGSLDATTLFDTEQYHRSLKRTIPLFFEGEDNESDTRNNKEGDRRGDQTGSLPRNKKTSPVGYVKVKLELCDFKPSNTNSESASMIEANDDESDLILSSIHSSAGEESPSRKRNLVDGGIITTITSEELHPRIQEIVSGSVSASRYAGSEAFQFGVMLDSISRIKYPEPRNVSSCCDQPKFSVCKGRENDITALQKTASISIHYVVPSVFTCASQSSMKFERTVKRKVESSRWSSNTLSADFSGNIHIFHSAFAADAGVTEAVDLADYSKRTLPMLSVDGKFAIENPFTGHTTGRSRQDATCPRIEHNSSNAVTDTSIMILSTEDSRSESESIAPTLGTVTPIVTIHEKCSKVDIDEQQLKMLFSDGGIVPDTSDMFKMKMVLRKIRFDVRECCKFAMPQLPGRSQQQEQRSWKTSPLLGCELQGQLILTNAPEMTSESKIMGVPFALWWDAVDRNLNSSFAHAFQVTRSRFEASYDDAPVVGHQSQALFALHVENGFFGTQSRETIVGEARLNLYEVFTRCAAKCNFPERKGPLAAAETLAISVDVPIDWDSEGGDLQRLPTLLPLRISFHITHRLPIEGQIPNSDGAISSKLSNSVTSAEQRGDSSSSTHPTIPDTVMINVASDDVTRSNEFPTNFDDRVHHQESGMRNEDGLTPHSWLDNDVQSILQKIETQPERLDSVNMLEMHSSLSDTEFTVEECDSVQMLDYGKNFISPSGTSALPNSAKTTATSAIERPAVPANLNVGIIISDYGGLDTVLNKPVDTSNTALGLRLDNKEVGTNKIESSSSDSVDDSLELNTEFFEPATLASFGIEEIEFSPIGYGEDVRSDDAVALKSVASPDAPNDLEPGEVSGDASAEDLDQQDAEELNSVSGVIVLSPLTPEDIPRNEAIKFSPTEDGKDLRGSDAVAHIAVAPTDTPNDLEPGEVSGDVSAQDLDQHDVEELISVCEISALSPLPFEDSPANSICSESVQSCDDETKVLSNTGQAPSDVVIDERAASDRAFDIFASSNDEGSEIVHTTPLDAFTTALEVRRDNEEVDSNKIESSSGDSVDDSLELNTEFFEPATLASFGIEEIEFSPIGDGEDVRSDDAVARIAVAPPDAPNDLELGEVSGDVPVDDLDQHDAEELKSVSEISALSPLPPEDIRTSSFRDVQFADKAVQVEPDELQALGSVISESSSNVSLLDASDATCRGDTAEVNHGTHHGHCKKSTVDVGCDTMQIPIDPNSDKVNYQCLGEEGSKASSILAQETEENHVDMELDESHSINTVKPEIHQEIVLPSYNVSLGSTVQSNVQCVVESTAPEDPALSTLRNEKLELVYEMLREIRDSYFANQSTPGQTVKCNSDIVEDIKSLPKKEGLFPQESKPADGKRCCCLCSGGSSLPITETMAHRESTEKRTSLTIADKEVKSLPETEGFHSQGGKLSDSKRRRCPSPPASSGQSLPIAEILTPNAIEARNASSFIAHEEGKAVLDKTSSMLHQSKVQHVKRCNCPSPAVSRGPSSPAALKLTSYESVARNMSFSIAQQEIAPSTKTISLPLEPTSQGITPPNALRSSRGVSQYQDAASFRPFASLNRSTSKLQQVTRSDQSYSLPSLFAHDSETERIARIMQGSMTYWMKDDSSSSCDDDYCEEEETDEDCYF</sequence>
<feature type="region of interest" description="Disordered" evidence="1">
    <location>
        <begin position="1963"/>
        <end position="2019"/>
    </location>
</feature>
<dbReference type="OrthoDB" id="117861at2759"/>
<keyword evidence="4" id="KW-1185">Reference proteome</keyword>
<evidence type="ECO:0000313" key="3">
    <source>
        <dbReference type="EMBL" id="GMF41996.1"/>
    </source>
</evidence>
<dbReference type="InterPro" id="IPR014710">
    <property type="entry name" value="RmlC-like_jellyroll"/>
</dbReference>
<name>A0A9W6XLK5_9STRA</name>
<protein>
    <submittedName>
        <fullName evidence="3">Unnamed protein product</fullName>
    </submittedName>
</protein>
<dbReference type="Proteomes" id="UP001165121">
    <property type="component" value="Unassembled WGS sequence"/>
</dbReference>
<dbReference type="Gene3D" id="2.60.120.10">
    <property type="entry name" value="Jelly Rolls"/>
    <property type="match status" value="1"/>
</dbReference>
<evidence type="ECO:0000256" key="1">
    <source>
        <dbReference type="SAM" id="MobiDB-lite"/>
    </source>
</evidence>
<evidence type="ECO:0000259" key="2">
    <source>
        <dbReference type="PROSITE" id="PS50042"/>
    </source>
</evidence>
<dbReference type="InterPro" id="IPR018490">
    <property type="entry name" value="cNMP-bd_dom_sf"/>
</dbReference>
<feature type="region of interest" description="Disordered" evidence="1">
    <location>
        <begin position="2108"/>
        <end position="2129"/>
    </location>
</feature>
<feature type="compositionally biased region" description="Acidic residues" evidence="1">
    <location>
        <begin position="1431"/>
        <end position="1442"/>
    </location>
</feature>